<evidence type="ECO:0000313" key="3">
    <source>
        <dbReference type="EMBL" id="KAF2190558.1"/>
    </source>
</evidence>
<evidence type="ECO:0000256" key="2">
    <source>
        <dbReference type="SAM" id="Phobius"/>
    </source>
</evidence>
<proteinExistence type="predicted"/>
<sequence>MGTALAWLAFGLWLIACVMVMVIVVSIMILDELVGDGEDEKDRAIVDVPAGTNRVCNWDVPLALNHGGHRDMTPERNRARKYGIPDGTQD</sequence>
<keyword evidence="4" id="KW-1185">Reference proteome</keyword>
<keyword evidence="2" id="KW-0812">Transmembrane</keyword>
<feature type="region of interest" description="Disordered" evidence="1">
    <location>
        <begin position="67"/>
        <end position="90"/>
    </location>
</feature>
<keyword evidence="2" id="KW-0472">Membrane</keyword>
<feature type="compositionally biased region" description="Basic and acidic residues" evidence="1">
    <location>
        <begin position="68"/>
        <end position="77"/>
    </location>
</feature>
<gene>
    <name evidence="3" type="ORF">K469DRAFT_721459</name>
</gene>
<accession>A0A6A6EIM8</accession>
<name>A0A6A6EIM8_9PEZI</name>
<reference evidence="3" key="1">
    <citation type="journal article" date="2020" name="Stud. Mycol.">
        <title>101 Dothideomycetes genomes: a test case for predicting lifestyles and emergence of pathogens.</title>
        <authorList>
            <person name="Haridas S."/>
            <person name="Albert R."/>
            <person name="Binder M."/>
            <person name="Bloem J."/>
            <person name="Labutti K."/>
            <person name="Salamov A."/>
            <person name="Andreopoulos B."/>
            <person name="Baker S."/>
            <person name="Barry K."/>
            <person name="Bills G."/>
            <person name="Bluhm B."/>
            <person name="Cannon C."/>
            <person name="Castanera R."/>
            <person name="Culley D."/>
            <person name="Daum C."/>
            <person name="Ezra D."/>
            <person name="Gonzalez J."/>
            <person name="Henrissat B."/>
            <person name="Kuo A."/>
            <person name="Liang C."/>
            <person name="Lipzen A."/>
            <person name="Lutzoni F."/>
            <person name="Magnuson J."/>
            <person name="Mondo S."/>
            <person name="Nolan M."/>
            <person name="Ohm R."/>
            <person name="Pangilinan J."/>
            <person name="Park H.-J."/>
            <person name="Ramirez L."/>
            <person name="Alfaro M."/>
            <person name="Sun H."/>
            <person name="Tritt A."/>
            <person name="Yoshinaga Y."/>
            <person name="Zwiers L.-H."/>
            <person name="Turgeon B."/>
            <person name="Goodwin S."/>
            <person name="Spatafora J."/>
            <person name="Crous P."/>
            <person name="Grigoriev I."/>
        </authorList>
    </citation>
    <scope>NUCLEOTIDE SEQUENCE</scope>
    <source>
        <strain evidence="3">CBS 207.26</strain>
    </source>
</reference>
<evidence type="ECO:0000256" key="1">
    <source>
        <dbReference type="SAM" id="MobiDB-lite"/>
    </source>
</evidence>
<dbReference type="Proteomes" id="UP000800200">
    <property type="component" value="Unassembled WGS sequence"/>
</dbReference>
<organism evidence="3 4">
    <name type="scientific">Zopfia rhizophila CBS 207.26</name>
    <dbReference type="NCBI Taxonomy" id="1314779"/>
    <lineage>
        <taxon>Eukaryota</taxon>
        <taxon>Fungi</taxon>
        <taxon>Dikarya</taxon>
        <taxon>Ascomycota</taxon>
        <taxon>Pezizomycotina</taxon>
        <taxon>Dothideomycetes</taxon>
        <taxon>Dothideomycetes incertae sedis</taxon>
        <taxon>Zopfiaceae</taxon>
        <taxon>Zopfia</taxon>
    </lineage>
</organism>
<protein>
    <submittedName>
        <fullName evidence="3">Uncharacterized protein</fullName>
    </submittedName>
</protein>
<dbReference type="EMBL" id="ML994618">
    <property type="protein sequence ID" value="KAF2190558.1"/>
    <property type="molecule type" value="Genomic_DNA"/>
</dbReference>
<feature type="transmembrane region" description="Helical" evidence="2">
    <location>
        <begin position="6"/>
        <end position="30"/>
    </location>
</feature>
<dbReference type="AlphaFoldDB" id="A0A6A6EIM8"/>
<evidence type="ECO:0000313" key="4">
    <source>
        <dbReference type="Proteomes" id="UP000800200"/>
    </source>
</evidence>
<keyword evidence="2" id="KW-1133">Transmembrane helix</keyword>